<dbReference type="Gene3D" id="4.10.240.10">
    <property type="entry name" value="Zn(2)-C6 fungal-type DNA-binding domain"/>
    <property type="match status" value="1"/>
</dbReference>
<dbReference type="CDD" id="cd00067">
    <property type="entry name" value="GAL4"/>
    <property type="match status" value="1"/>
</dbReference>
<feature type="compositionally biased region" description="Basic residues" evidence="7">
    <location>
        <begin position="174"/>
        <end position="183"/>
    </location>
</feature>
<gene>
    <name evidence="9" type="ORF">BABINDRAFT_166118</name>
</gene>
<feature type="compositionally biased region" description="Low complexity" evidence="7">
    <location>
        <begin position="144"/>
        <end position="173"/>
    </location>
</feature>
<evidence type="ECO:0000259" key="8">
    <source>
        <dbReference type="PROSITE" id="PS50048"/>
    </source>
</evidence>
<accession>A0A1E3QS25</accession>
<organism evidence="9 10">
    <name type="scientific">Babjeviella inositovora NRRL Y-12698</name>
    <dbReference type="NCBI Taxonomy" id="984486"/>
    <lineage>
        <taxon>Eukaryota</taxon>
        <taxon>Fungi</taxon>
        <taxon>Dikarya</taxon>
        <taxon>Ascomycota</taxon>
        <taxon>Saccharomycotina</taxon>
        <taxon>Pichiomycetes</taxon>
        <taxon>Serinales incertae sedis</taxon>
        <taxon>Babjeviella</taxon>
    </lineage>
</organism>
<feature type="region of interest" description="Disordered" evidence="7">
    <location>
        <begin position="243"/>
        <end position="277"/>
    </location>
</feature>
<dbReference type="GO" id="GO:0008270">
    <property type="term" value="F:zinc ion binding"/>
    <property type="evidence" value="ECO:0007669"/>
    <property type="project" value="InterPro"/>
</dbReference>
<evidence type="ECO:0000313" key="10">
    <source>
        <dbReference type="Proteomes" id="UP000094336"/>
    </source>
</evidence>
<evidence type="ECO:0000256" key="4">
    <source>
        <dbReference type="ARBA" id="ARBA00023125"/>
    </source>
</evidence>
<keyword evidence="1" id="KW-0479">Metal-binding</keyword>
<reference evidence="10" key="1">
    <citation type="submission" date="2016-05" db="EMBL/GenBank/DDBJ databases">
        <title>Comparative genomics of biotechnologically important yeasts.</title>
        <authorList>
            <consortium name="DOE Joint Genome Institute"/>
            <person name="Riley R."/>
            <person name="Haridas S."/>
            <person name="Wolfe K.H."/>
            <person name="Lopes M.R."/>
            <person name="Hittinger C.T."/>
            <person name="Goker M."/>
            <person name="Salamov A."/>
            <person name="Wisecaver J."/>
            <person name="Long T.M."/>
            <person name="Aerts A.L."/>
            <person name="Barry K."/>
            <person name="Choi C."/>
            <person name="Clum A."/>
            <person name="Coughlan A.Y."/>
            <person name="Deshpande S."/>
            <person name="Douglass A.P."/>
            <person name="Hanson S.J."/>
            <person name="Klenk H.-P."/>
            <person name="Labutti K."/>
            <person name="Lapidus A."/>
            <person name="Lindquist E."/>
            <person name="Lipzen A."/>
            <person name="Meier-Kolthoff J.P."/>
            <person name="Ohm R.A."/>
            <person name="Otillar R.P."/>
            <person name="Pangilinan J."/>
            <person name="Peng Y."/>
            <person name="Rokas A."/>
            <person name="Rosa C.A."/>
            <person name="Scheuner C."/>
            <person name="Sibirny A.A."/>
            <person name="Slot J.C."/>
            <person name="Stielow J.B."/>
            <person name="Sun H."/>
            <person name="Kurtzman C.P."/>
            <person name="Blackwell M."/>
            <person name="Grigoriev I.V."/>
            <person name="Jeffries T.W."/>
        </authorList>
    </citation>
    <scope>NUCLEOTIDE SEQUENCE [LARGE SCALE GENOMIC DNA]</scope>
    <source>
        <strain evidence="10">NRRL Y-12698</strain>
    </source>
</reference>
<feature type="compositionally biased region" description="Basic and acidic residues" evidence="7">
    <location>
        <begin position="262"/>
        <end position="276"/>
    </location>
</feature>
<dbReference type="SUPFAM" id="SSF57701">
    <property type="entry name" value="Zn2/Cys6 DNA-binding domain"/>
    <property type="match status" value="1"/>
</dbReference>
<dbReference type="PROSITE" id="PS50048">
    <property type="entry name" value="ZN2_CY6_FUNGAL_2"/>
    <property type="match status" value="1"/>
</dbReference>
<dbReference type="GO" id="GO:0003677">
    <property type="term" value="F:DNA binding"/>
    <property type="evidence" value="ECO:0007669"/>
    <property type="project" value="UniProtKB-KW"/>
</dbReference>
<evidence type="ECO:0000256" key="5">
    <source>
        <dbReference type="ARBA" id="ARBA00023163"/>
    </source>
</evidence>
<dbReference type="GO" id="GO:0000981">
    <property type="term" value="F:DNA-binding transcription factor activity, RNA polymerase II-specific"/>
    <property type="evidence" value="ECO:0007669"/>
    <property type="project" value="InterPro"/>
</dbReference>
<keyword evidence="4" id="KW-0238">DNA-binding</keyword>
<feature type="compositionally biased region" description="Polar residues" evidence="7">
    <location>
        <begin position="537"/>
        <end position="564"/>
    </location>
</feature>
<feature type="region of interest" description="Disordered" evidence="7">
    <location>
        <begin position="144"/>
        <end position="183"/>
    </location>
</feature>
<sequence>MAYSDSSQIMPFSLPQSSLETGFAKEEKALDHGRSYPGLFGTTNHPVLSAMPHPPDRSRSSNPLLQADSLKPAAFLTDEEPDSLMKNLKHITRMDRFKQALHNPEIPKIPSRKTRNIRVKQGDSIDNLSRSSLAEFSRMSYPSSASASASPAPAAHWARATAPRGSSKISSTSIKKRKKHKNSHLGCATCKKRRIRCDENLPSCFNCSRSINGKYVCSYLSLSDDALKQLKLAQEQFALMRGKGMDEEEEPAAKKLNVSETSGRREVPGGKSRSEPKNILAHPSMAYNPPTAKASTLIHPPGWETQSYTSYQAPDGPRVSHVHKRSFLPQLPDSNPDDPQHLYSNWGDITISQPIIRNFESALGFRQPIFLNNNYPLLIGLNASNNPETFTAESGNQHTGFDTRALTLAGQNLAKPTSEDHLDAMNRPLQDFDGATRVSTGQSGFQTQQASYSYPNPQRQQNSRSNSHASPKHDHQATQMRQYPYLENSGHNSMHRYSNQESTMNDPTLPTSPPSLSHSSSTAVLKVHQTLIAGYQSNGKASSHTPNFSMSPPPSVTSNPNQAALESHHHHQQQFYAPSMEPQQIGSQLNATPFGETFHSGILGTRMAPGHSEPFFPPFVTQPGH</sequence>
<dbReference type="OrthoDB" id="1924260at2759"/>
<feature type="compositionally biased region" description="Polar residues" evidence="7">
    <location>
        <begin position="437"/>
        <end position="469"/>
    </location>
</feature>
<keyword evidence="6" id="KW-0539">Nucleus</keyword>
<keyword evidence="2" id="KW-0862">Zinc</keyword>
<feature type="region of interest" description="Disordered" evidence="7">
    <location>
        <begin position="101"/>
        <end position="123"/>
    </location>
</feature>
<evidence type="ECO:0000256" key="1">
    <source>
        <dbReference type="ARBA" id="ARBA00022723"/>
    </source>
</evidence>
<dbReference type="Proteomes" id="UP000094336">
    <property type="component" value="Unassembled WGS sequence"/>
</dbReference>
<dbReference type="InterPro" id="IPR052360">
    <property type="entry name" value="Transcr_Regulatory_Proteins"/>
</dbReference>
<dbReference type="GeneID" id="30148249"/>
<dbReference type="RefSeq" id="XP_018985827.1">
    <property type="nucleotide sequence ID" value="XM_019130396.1"/>
</dbReference>
<keyword evidence="10" id="KW-1185">Reference proteome</keyword>
<feature type="region of interest" description="Disordered" evidence="7">
    <location>
        <begin position="537"/>
        <end position="578"/>
    </location>
</feature>
<protein>
    <recommendedName>
        <fullName evidence="8">Zn(2)-C6 fungal-type domain-containing protein</fullName>
    </recommendedName>
</protein>
<dbReference type="Pfam" id="PF00172">
    <property type="entry name" value="Zn_clus"/>
    <property type="match status" value="1"/>
</dbReference>
<dbReference type="InterPro" id="IPR036864">
    <property type="entry name" value="Zn2-C6_fun-type_DNA-bd_sf"/>
</dbReference>
<dbReference type="SMART" id="SM00066">
    <property type="entry name" value="GAL4"/>
    <property type="match status" value="1"/>
</dbReference>
<dbReference type="InterPro" id="IPR001138">
    <property type="entry name" value="Zn2Cys6_DnaBD"/>
</dbReference>
<feature type="compositionally biased region" description="Polar residues" evidence="7">
    <location>
        <begin position="489"/>
        <end position="506"/>
    </location>
</feature>
<evidence type="ECO:0000256" key="3">
    <source>
        <dbReference type="ARBA" id="ARBA00023015"/>
    </source>
</evidence>
<evidence type="ECO:0000313" key="9">
    <source>
        <dbReference type="EMBL" id="ODQ80499.1"/>
    </source>
</evidence>
<feature type="region of interest" description="Disordered" evidence="7">
    <location>
        <begin position="432"/>
        <end position="521"/>
    </location>
</feature>
<proteinExistence type="predicted"/>
<dbReference type="STRING" id="984486.A0A1E3QS25"/>
<feature type="domain" description="Zn(2)-C6 fungal-type" evidence="8">
    <location>
        <begin position="186"/>
        <end position="219"/>
    </location>
</feature>
<evidence type="ECO:0000256" key="6">
    <source>
        <dbReference type="ARBA" id="ARBA00023242"/>
    </source>
</evidence>
<evidence type="ECO:0000256" key="7">
    <source>
        <dbReference type="SAM" id="MobiDB-lite"/>
    </source>
</evidence>
<dbReference type="AlphaFoldDB" id="A0A1E3QS25"/>
<dbReference type="EMBL" id="KV454429">
    <property type="protein sequence ID" value="ODQ80499.1"/>
    <property type="molecule type" value="Genomic_DNA"/>
</dbReference>
<keyword evidence="3" id="KW-0805">Transcription regulation</keyword>
<name>A0A1E3QS25_9ASCO</name>
<keyword evidence="5" id="KW-0804">Transcription</keyword>
<evidence type="ECO:0000256" key="2">
    <source>
        <dbReference type="ARBA" id="ARBA00022833"/>
    </source>
</evidence>
<dbReference type="PANTHER" id="PTHR36206">
    <property type="entry name" value="ASPERCRYPTIN BIOSYNTHESIS CLUSTER-SPECIFIC TRANSCRIPTION REGULATOR ATNN-RELATED"/>
    <property type="match status" value="1"/>
</dbReference>
<dbReference type="PANTHER" id="PTHR36206:SF16">
    <property type="entry name" value="TRANSCRIPTION FACTOR DOMAIN-CONTAINING PROTEIN-RELATED"/>
    <property type="match status" value="1"/>
</dbReference>